<dbReference type="RefSeq" id="WP_106457967.1">
    <property type="nucleotide sequence ID" value="NZ_PXOH01000019.1"/>
</dbReference>
<evidence type="ECO:0000256" key="1">
    <source>
        <dbReference type="SAM" id="Phobius"/>
    </source>
</evidence>
<feature type="transmembrane region" description="Helical" evidence="1">
    <location>
        <begin position="65"/>
        <end position="85"/>
    </location>
</feature>
<evidence type="ECO:0000259" key="2">
    <source>
        <dbReference type="Pfam" id="PF13548"/>
    </source>
</evidence>
<reference evidence="3 4" key="1">
    <citation type="submission" date="2018-03" db="EMBL/GenBank/DDBJ databases">
        <title>The ancient ancestry and fast evolution of plastids.</title>
        <authorList>
            <person name="Moore K.R."/>
            <person name="Magnabosco C."/>
            <person name="Momper L."/>
            <person name="Gold D.A."/>
            <person name="Bosak T."/>
            <person name="Fournier G.P."/>
        </authorList>
    </citation>
    <scope>NUCLEOTIDE SEQUENCE [LARGE SCALE GENOMIC DNA]</scope>
    <source>
        <strain evidence="3 4">CCALA 016</strain>
    </source>
</reference>
<feature type="domain" description="DUF4126" evidence="2">
    <location>
        <begin position="21"/>
        <end position="188"/>
    </location>
</feature>
<dbReference type="EMBL" id="PXOH01000019">
    <property type="protein sequence ID" value="PSF35555.1"/>
    <property type="molecule type" value="Genomic_DNA"/>
</dbReference>
<dbReference type="Pfam" id="PF13548">
    <property type="entry name" value="DUF4126"/>
    <property type="match status" value="1"/>
</dbReference>
<evidence type="ECO:0000313" key="4">
    <source>
        <dbReference type="Proteomes" id="UP000239001"/>
    </source>
</evidence>
<feature type="transmembrane region" description="Helical" evidence="1">
    <location>
        <begin position="35"/>
        <end position="53"/>
    </location>
</feature>
<comment type="caution">
    <text evidence="3">The sequence shown here is derived from an EMBL/GenBank/DDBJ whole genome shotgun (WGS) entry which is preliminary data.</text>
</comment>
<keyword evidence="4" id="KW-1185">Reference proteome</keyword>
<gene>
    <name evidence="3" type="ORF">C7H19_16220</name>
</gene>
<keyword evidence="1" id="KW-1133">Transmembrane helix</keyword>
<proteinExistence type="predicted"/>
<dbReference type="AlphaFoldDB" id="A0A2T1LV44"/>
<organism evidence="3 4">
    <name type="scientific">Aphanothece hegewaldii CCALA 016</name>
    <dbReference type="NCBI Taxonomy" id="2107694"/>
    <lineage>
        <taxon>Bacteria</taxon>
        <taxon>Bacillati</taxon>
        <taxon>Cyanobacteriota</taxon>
        <taxon>Cyanophyceae</taxon>
        <taxon>Oscillatoriophycideae</taxon>
        <taxon>Chroococcales</taxon>
        <taxon>Aphanothecaceae</taxon>
        <taxon>Aphanothece</taxon>
    </lineage>
</organism>
<name>A0A2T1LV44_9CHRO</name>
<feature type="transmembrane region" description="Helical" evidence="1">
    <location>
        <begin position="116"/>
        <end position="133"/>
    </location>
</feature>
<sequence>MDTVGLDSLNQYTIVNTIISLLLGISLSAASGFRVFIPLLIMSLAALTGFLDLPTNFDWVGSNESLIVFAVASFLEIGAYYIPILDHVLDTIATPLAAAVGAFITASTVPPDMNPLIQWTLAIIAGGGSAGLIKSLTSIFRIGSTTATGGLANPIFATLELISSIALSVLAIALPIFAGFLVLGLFLYGGLRVRRLLLKRKIHTTPST</sequence>
<feature type="transmembrane region" description="Helical" evidence="1">
    <location>
        <begin position="140"/>
        <end position="159"/>
    </location>
</feature>
<feature type="transmembrane region" description="Helical" evidence="1">
    <location>
        <begin position="92"/>
        <end position="110"/>
    </location>
</feature>
<dbReference type="Proteomes" id="UP000239001">
    <property type="component" value="Unassembled WGS sequence"/>
</dbReference>
<keyword evidence="1" id="KW-0812">Transmembrane</keyword>
<keyword evidence="1" id="KW-0472">Membrane</keyword>
<accession>A0A2T1LV44</accession>
<feature type="transmembrane region" description="Helical" evidence="1">
    <location>
        <begin position="12"/>
        <end position="30"/>
    </location>
</feature>
<dbReference type="OrthoDB" id="288613at2"/>
<feature type="transmembrane region" description="Helical" evidence="1">
    <location>
        <begin position="165"/>
        <end position="191"/>
    </location>
</feature>
<reference evidence="3 4" key="2">
    <citation type="submission" date="2018-03" db="EMBL/GenBank/DDBJ databases">
        <authorList>
            <person name="Keele B.F."/>
        </authorList>
    </citation>
    <scope>NUCLEOTIDE SEQUENCE [LARGE SCALE GENOMIC DNA]</scope>
    <source>
        <strain evidence="3 4">CCALA 016</strain>
    </source>
</reference>
<dbReference type="InterPro" id="IPR025196">
    <property type="entry name" value="DUF4126"/>
</dbReference>
<evidence type="ECO:0000313" key="3">
    <source>
        <dbReference type="EMBL" id="PSF35555.1"/>
    </source>
</evidence>
<protein>
    <submittedName>
        <fullName evidence="3">DUF4126 domain-containing protein</fullName>
    </submittedName>
</protein>